<protein>
    <submittedName>
        <fullName evidence="2">Uncharacterized protein</fullName>
    </submittedName>
</protein>
<organism evidence="2 3">
    <name type="scientific">Elysia crispata</name>
    <name type="common">lettuce slug</name>
    <dbReference type="NCBI Taxonomy" id="231223"/>
    <lineage>
        <taxon>Eukaryota</taxon>
        <taxon>Metazoa</taxon>
        <taxon>Spiralia</taxon>
        <taxon>Lophotrochozoa</taxon>
        <taxon>Mollusca</taxon>
        <taxon>Gastropoda</taxon>
        <taxon>Heterobranchia</taxon>
        <taxon>Euthyneura</taxon>
        <taxon>Panpulmonata</taxon>
        <taxon>Sacoglossa</taxon>
        <taxon>Placobranchoidea</taxon>
        <taxon>Plakobranchidae</taxon>
        <taxon>Elysia</taxon>
    </lineage>
</organism>
<evidence type="ECO:0000313" key="3">
    <source>
        <dbReference type="Proteomes" id="UP001283361"/>
    </source>
</evidence>
<feature type="signal peptide" evidence="1">
    <location>
        <begin position="1"/>
        <end position="27"/>
    </location>
</feature>
<dbReference type="EMBL" id="JAWDGP010005548">
    <property type="protein sequence ID" value="KAK3756157.1"/>
    <property type="molecule type" value="Genomic_DNA"/>
</dbReference>
<sequence>MSVKLLEAVGRACLYILLTVFVVGCQGERCKPVNYGYNINTDRIALRQGCYHSQGQAGVFPTTGMVSLTHEINWNLWLRVGHAEDIIKKCGELALKQGVYNFGVKFYGECYFGNQPDFSQGEVTIDEGCDLHCKWDVGGPITMVVYNLAWIDRKIHRKVQQSFTPTKLTVIPVDN</sequence>
<accession>A0AAE0YSE0</accession>
<evidence type="ECO:0000313" key="2">
    <source>
        <dbReference type="EMBL" id="KAK3756157.1"/>
    </source>
</evidence>
<dbReference type="AlphaFoldDB" id="A0AAE0YSE0"/>
<dbReference type="PROSITE" id="PS51257">
    <property type="entry name" value="PROKAR_LIPOPROTEIN"/>
    <property type="match status" value="1"/>
</dbReference>
<dbReference type="Proteomes" id="UP001283361">
    <property type="component" value="Unassembled WGS sequence"/>
</dbReference>
<feature type="chain" id="PRO_5041981478" evidence="1">
    <location>
        <begin position="28"/>
        <end position="175"/>
    </location>
</feature>
<proteinExistence type="predicted"/>
<gene>
    <name evidence="2" type="ORF">RRG08_065562</name>
</gene>
<keyword evidence="3" id="KW-1185">Reference proteome</keyword>
<keyword evidence="1" id="KW-0732">Signal</keyword>
<name>A0AAE0YSE0_9GAST</name>
<reference evidence="2" key="1">
    <citation type="journal article" date="2023" name="G3 (Bethesda)">
        <title>A reference genome for the long-term kleptoplast-retaining sea slug Elysia crispata morphotype clarki.</title>
        <authorList>
            <person name="Eastman K.E."/>
            <person name="Pendleton A.L."/>
            <person name="Shaikh M.A."/>
            <person name="Suttiyut T."/>
            <person name="Ogas R."/>
            <person name="Tomko P."/>
            <person name="Gavelis G."/>
            <person name="Widhalm J.R."/>
            <person name="Wisecaver J.H."/>
        </authorList>
    </citation>
    <scope>NUCLEOTIDE SEQUENCE</scope>
    <source>
        <strain evidence="2">ECLA1</strain>
    </source>
</reference>
<evidence type="ECO:0000256" key="1">
    <source>
        <dbReference type="SAM" id="SignalP"/>
    </source>
</evidence>
<comment type="caution">
    <text evidence="2">The sequence shown here is derived from an EMBL/GenBank/DDBJ whole genome shotgun (WGS) entry which is preliminary data.</text>
</comment>